<dbReference type="Pfam" id="PF18765">
    <property type="entry name" value="Polbeta"/>
    <property type="match status" value="1"/>
</dbReference>
<dbReference type="SUPFAM" id="SSF81301">
    <property type="entry name" value="Nucleotidyltransferase"/>
    <property type="match status" value="1"/>
</dbReference>
<proteinExistence type="predicted"/>
<dbReference type="Proteomes" id="UP000029692">
    <property type="component" value="Unassembled WGS sequence"/>
</dbReference>
<sequence length="267" mass="30907">MTLDHLEYDHHRTTLANVRTRFQDDPEILALYVGGSLAHGYAKADSDVDIILIISEQDYQIRKQAGNLLFFSADLSTYQGGYVDGKFITPVYLDTVARQGNQPSRYAFKDCFPLIIRDSALESLVFRAACFPDEQQSALAERFYAQLQAWRWYFYEGNKHQNPYLIATAVQNVVLYACRIVLNHNRLLYPYHKWMLAEVQSAPEKPENLLDLIHTLVEHRRPEDLEALCRGIEAMNTATQGPHDWPNYFLQDVETPWMRSEPYIADL</sequence>
<comment type="caution">
    <text evidence="2">The sequence shown here is derived from an EMBL/GenBank/DDBJ whole genome shotgun (WGS) entry which is preliminary data.</text>
</comment>
<evidence type="ECO:0000313" key="3">
    <source>
        <dbReference type="Proteomes" id="UP000029692"/>
    </source>
</evidence>
<protein>
    <recommendedName>
        <fullName evidence="1">Polymerase beta nucleotidyltransferase domain-containing protein</fullName>
    </recommendedName>
</protein>
<reference evidence="2 3" key="1">
    <citation type="submission" date="2014-05" db="EMBL/GenBank/DDBJ databases">
        <title>De novo Genome Sequence of Spirocheata sp.</title>
        <authorList>
            <person name="Shivani Y."/>
            <person name="Subhash Y."/>
            <person name="Tushar L."/>
            <person name="Sasikala C."/>
            <person name="Ramana C.V."/>
        </authorList>
    </citation>
    <scope>NUCLEOTIDE SEQUENCE [LARGE SCALE GENOMIC DNA]</scope>
    <source>
        <strain evidence="2 3">JC230</strain>
    </source>
</reference>
<keyword evidence="3" id="KW-1185">Reference proteome</keyword>
<dbReference type="EMBL" id="JNUP01000048">
    <property type="protein sequence ID" value="KGE72756.1"/>
    <property type="molecule type" value="Genomic_DNA"/>
</dbReference>
<dbReference type="OrthoDB" id="192359at2"/>
<accession>A0A098QZ06</accession>
<dbReference type="eggNOG" id="COG1708">
    <property type="taxonomic scope" value="Bacteria"/>
</dbReference>
<dbReference type="RefSeq" id="WP_037546751.1">
    <property type="nucleotide sequence ID" value="NZ_JNUP01000048.1"/>
</dbReference>
<dbReference type="InterPro" id="IPR043519">
    <property type="entry name" value="NT_sf"/>
</dbReference>
<feature type="domain" description="Polymerase beta nucleotidyltransferase" evidence="1">
    <location>
        <begin position="19"/>
        <end position="63"/>
    </location>
</feature>
<organism evidence="2 3">
    <name type="scientific">Spirochaeta lutea</name>
    <dbReference type="NCBI Taxonomy" id="1480694"/>
    <lineage>
        <taxon>Bacteria</taxon>
        <taxon>Pseudomonadati</taxon>
        <taxon>Spirochaetota</taxon>
        <taxon>Spirochaetia</taxon>
        <taxon>Spirochaetales</taxon>
        <taxon>Spirochaetaceae</taxon>
        <taxon>Spirochaeta</taxon>
    </lineage>
</organism>
<dbReference type="AlphaFoldDB" id="A0A098QZ06"/>
<dbReference type="CDD" id="cd05403">
    <property type="entry name" value="NT_KNTase_like"/>
    <property type="match status" value="1"/>
</dbReference>
<name>A0A098QZ06_9SPIO</name>
<dbReference type="Gene3D" id="3.30.460.10">
    <property type="entry name" value="Beta Polymerase, domain 2"/>
    <property type="match status" value="1"/>
</dbReference>
<gene>
    <name evidence="2" type="ORF">DC28_05790</name>
</gene>
<dbReference type="InterPro" id="IPR041633">
    <property type="entry name" value="Polbeta"/>
</dbReference>
<evidence type="ECO:0000259" key="1">
    <source>
        <dbReference type="Pfam" id="PF18765"/>
    </source>
</evidence>
<evidence type="ECO:0000313" key="2">
    <source>
        <dbReference type="EMBL" id="KGE72756.1"/>
    </source>
</evidence>